<dbReference type="EMBL" id="AVOT02018486">
    <property type="protein sequence ID" value="MBW0505409.1"/>
    <property type="molecule type" value="Genomic_DNA"/>
</dbReference>
<protein>
    <submittedName>
        <fullName evidence="2">Uncharacterized protein</fullName>
    </submittedName>
</protein>
<sequence length="177" mass="21030">MSFKNDRYSVDKDPYEWALRQSKRLKAIDSQMNIQMRNQKLLTQMTGELEHAVKRRCNQNCTLDDIANTLQDLRKRTNIGRYSPYKSSGFKEKKPLRVGFKENPEKGWQKWKRRKILVKIVVQQTTIPTTVHRKRKQSMPLGKSQRKNPQKRILTQTLWEMPSENNPNKSKTQEKNS</sequence>
<organism evidence="2 3">
    <name type="scientific">Austropuccinia psidii MF-1</name>
    <dbReference type="NCBI Taxonomy" id="1389203"/>
    <lineage>
        <taxon>Eukaryota</taxon>
        <taxon>Fungi</taxon>
        <taxon>Dikarya</taxon>
        <taxon>Basidiomycota</taxon>
        <taxon>Pucciniomycotina</taxon>
        <taxon>Pucciniomycetes</taxon>
        <taxon>Pucciniales</taxon>
        <taxon>Sphaerophragmiaceae</taxon>
        <taxon>Austropuccinia</taxon>
    </lineage>
</organism>
<evidence type="ECO:0000313" key="3">
    <source>
        <dbReference type="Proteomes" id="UP000765509"/>
    </source>
</evidence>
<dbReference type="Proteomes" id="UP000765509">
    <property type="component" value="Unassembled WGS sequence"/>
</dbReference>
<gene>
    <name evidence="2" type="ORF">O181_045124</name>
</gene>
<feature type="region of interest" description="Disordered" evidence="1">
    <location>
        <begin position="129"/>
        <end position="177"/>
    </location>
</feature>
<dbReference type="AlphaFoldDB" id="A0A9Q3DLK4"/>
<accession>A0A9Q3DLK4</accession>
<comment type="caution">
    <text evidence="2">The sequence shown here is derived from an EMBL/GenBank/DDBJ whole genome shotgun (WGS) entry which is preliminary data.</text>
</comment>
<evidence type="ECO:0000313" key="2">
    <source>
        <dbReference type="EMBL" id="MBW0505409.1"/>
    </source>
</evidence>
<evidence type="ECO:0000256" key="1">
    <source>
        <dbReference type="SAM" id="MobiDB-lite"/>
    </source>
</evidence>
<keyword evidence="3" id="KW-1185">Reference proteome</keyword>
<feature type="compositionally biased region" description="Polar residues" evidence="1">
    <location>
        <begin position="153"/>
        <end position="170"/>
    </location>
</feature>
<proteinExistence type="predicted"/>
<name>A0A9Q3DLK4_9BASI</name>
<reference evidence="2" key="1">
    <citation type="submission" date="2021-03" db="EMBL/GenBank/DDBJ databases">
        <title>Draft genome sequence of rust myrtle Austropuccinia psidii MF-1, a brazilian biotype.</title>
        <authorList>
            <person name="Quecine M.C."/>
            <person name="Pachon D.M.R."/>
            <person name="Bonatelli M.L."/>
            <person name="Correr F.H."/>
            <person name="Franceschini L.M."/>
            <person name="Leite T.F."/>
            <person name="Margarido G.R.A."/>
            <person name="Almeida C.A."/>
            <person name="Ferrarezi J.A."/>
            <person name="Labate C.A."/>
        </authorList>
    </citation>
    <scope>NUCLEOTIDE SEQUENCE</scope>
    <source>
        <strain evidence="2">MF-1</strain>
    </source>
</reference>